<evidence type="ECO:0000256" key="1">
    <source>
        <dbReference type="SAM" id="SignalP"/>
    </source>
</evidence>
<dbReference type="Proteomes" id="UP000268162">
    <property type="component" value="Unassembled WGS sequence"/>
</dbReference>
<sequence length="86" mass="9078">MRFVIPTMFALIASATMSLVLAYPLPNGSGHHYTEATITHLVHWATKIGGIHKTPPPQKAICVKSGNTKELIAKFGGGKVGPQGPS</sequence>
<name>A0A4P9ZLS7_9FUNG</name>
<keyword evidence="3" id="KW-1185">Reference proteome</keyword>
<evidence type="ECO:0000313" key="2">
    <source>
        <dbReference type="EMBL" id="RKP33170.1"/>
    </source>
</evidence>
<feature type="chain" id="PRO_5020391976" evidence="1">
    <location>
        <begin position="23"/>
        <end position="86"/>
    </location>
</feature>
<dbReference type="EMBL" id="ML004269">
    <property type="protein sequence ID" value="RKP33170.1"/>
    <property type="molecule type" value="Genomic_DNA"/>
</dbReference>
<evidence type="ECO:0000313" key="3">
    <source>
        <dbReference type="Proteomes" id="UP000268162"/>
    </source>
</evidence>
<protein>
    <submittedName>
        <fullName evidence="2">Uncharacterized protein</fullName>
    </submittedName>
</protein>
<organism evidence="2 3">
    <name type="scientific">Dimargaris cristalligena</name>
    <dbReference type="NCBI Taxonomy" id="215637"/>
    <lineage>
        <taxon>Eukaryota</taxon>
        <taxon>Fungi</taxon>
        <taxon>Fungi incertae sedis</taxon>
        <taxon>Zoopagomycota</taxon>
        <taxon>Kickxellomycotina</taxon>
        <taxon>Dimargaritomycetes</taxon>
        <taxon>Dimargaritales</taxon>
        <taxon>Dimargaritaceae</taxon>
        <taxon>Dimargaris</taxon>
    </lineage>
</organism>
<reference evidence="3" key="1">
    <citation type="journal article" date="2018" name="Nat. Microbiol.">
        <title>Leveraging single-cell genomics to expand the fungal tree of life.</title>
        <authorList>
            <person name="Ahrendt S.R."/>
            <person name="Quandt C.A."/>
            <person name="Ciobanu D."/>
            <person name="Clum A."/>
            <person name="Salamov A."/>
            <person name="Andreopoulos B."/>
            <person name="Cheng J.F."/>
            <person name="Woyke T."/>
            <person name="Pelin A."/>
            <person name="Henrissat B."/>
            <person name="Reynolds N.K."/>
            <person name="Benny G.L."/>
            <person name="Smith M.E."/>
            <person name="James T.Y."/>
            <person name="Grigoriev I.V."/>
        </authorList>
    </citation>
    <scope>NUCLEOTIDE SEQUENCE [LARGE SCALE GENOMIC DNA]</scope>
    <source>
        <strain evidence="3">RSA 468</strain>
    </source>
</reference>
<dbReference type="AlphaFoldDB" id="A0A4P9ZLS7"/>
<feature type="signal peptide" evidence="1">
    <location>
        <begin position="1"/>
        <end position="22"/>
    </location>
</feature>
<proteinExistence type="predicted"/>
<gene>
    <name evidence="2" type="ORF">BJ085DRAFT_34987</name>
</gene>
<keyword evidence="1" id="KW-0732">Signal</keyword>
<accession>A0A4P9ZLS7</accession>